<dbReference type="InterPro" id="IPR036259">
    <property type="entry name" value="MFS_trans_sf"/>
</dbReference>
<dbReference type="Pfam" id="PF07690">
    <property type="entry name" value="MFS_1"/>
    <property type="match status" value="1"/>
</dbReference>
<feature type="transmembrane region" description="Helical" evidence="6">
    <location>
        <begin position="355"/>
        <end position="374"/>
    </location>
</feature>
<keyword evidence="9" id="KW-1185">Reference proteome</keyword>
<feature type="transmembrane region" description="Helical" evidence="6">
    <location>
        <begin position="93"/>
        <end position="111"/>
    </location>
</feature>
<dbReference type="FunFam" id="1.20.1250.20:FF:000034">
    <property type="entry name" value="MFS general substrate transporter"/>
    <property type="match status" value="1"/>
</dbReference>
<gene>
    <name evidence="8" type="ORF">CcaverHIS019_0300550</name>
</gene>
<dbReference type="GeneID" id="85493856"/>
<feature type="transmembrane region" description="Helical" evidence="6">
    <location>
        <begin position="54"/>
        <end position="73"/>
    </location>
</feature>
<name>A0AA48IAC4_9TREE</name>
<protein>
    <recommendedName>
        <fullName evidence="7">Major facilitator superfamily (MFS) profile domain-containing protein</fullName>
    </recommendedName>
</protein>
<evidence type="ECO:0000259" key="7">
    <source>
        <dbReference type="PROSITE" id="PS50850"/>
    </source>
</evidence>
<feature type="transmembrane region" description="Helical" evidence="6">
    <location>
        <begin position="417"/>
        <end position="436"/>
    </location>
</feature>
<dbReference type="PANTHER" id="PTHR43791">
    <property type="entry name" value="PERMEASE-RELATED"/>
    <property type="match status" value="1"/>
</dbReference>
<feature type="domain" description="Major facilitator superfamily (MFS) profile" evidence="7">
    <location>
        <begin position="58"/>
        <end position="473"/>
    </location>
</feature>
<keyword evidence="4 6" id="KW-1133">Transmembrane helix</keyword>
<evidence type="ECO:0000256" key="2">
    <source>
        <dbReference type="ARBA" id="ARBA00022448"/>
    </source>
</evidence>
<organism evidence="8 9">
    <name type="scientific">Cutaneotrichosporon cavernicola</name>
    <dbReference type="NCBI Taxonomy" id="279322"/>
    <lineage>
        <taxon>Eukaryota</taxon>
        <taxon>Fungi</taxon>
        <taxon>Dikarya</taxon>
        <taxon>Basidiomycota</taxon>
        <taxon>Agaricomycotina</taxon>
        <taxon>Tremellomycetes</taxon>
        <taxon>Trichosporonales</taxon>
        <taxon>Trichosporonaceae</taxon>
        <taxon>Cutaneotrichosporon</taxon>
    </lineage>
</organism>
<dbReference type="EMBL" id="AP028214">
    <property type="protein sequence ID" value="BEI89985.1"/>
    <property type="molecule type" value="Genomic_DNA"/>
</dbReference>
<evidence type="ECO:0000256" key="6">
    <source>
        <dbReference type="SAM" id="Phobius"/>
    </source>
</evidence>
<dbReference type="GO" id="GO:0016020">
    <property type="term" value="C:membrane"/>
    <property type="evidence" value="ECO:0007669"/>
    <property type="project" value="UniProtKB-SubCell"/>
</dbReference>
<dbReference type="GO" id="GO:0022857">
    <property type="term" value="F:transmembrane transporter activity"/>
    <property type="evidence" value="ECO:0007669"/>
    <property type="project" value="InterPro"/>
</dbReference>
<keyword evidence="5 6" id="KW-0472">Membrane</keyword>
<keyword evidence="2" id="KW-0813">Transport</keyword>
<reference evidence="8" key="1">
    <citation type="journal article" date="2023" name="BMC Genomics">
        <title>Chromosome-level genome assemblies of Cutaneotrichosporon spp. (Trichosporonales, Basidiomycota) reveal imbalanced evolution between nucleotide sequences and chromosome synteny.</title>
        <authorList>
            <person name="Kobayashi Y."/>
            <person name="Kayamori A."/>
            <person name="Aoki K."/>
            <person name="Shiwa Y."/>
            <person name="Matsutani M."/>
            <person name="Fujita N."/>
            <person name="Sugita T."/>
            <person name="Iwasaki W."/>
            <person name="Tanaka N."/>
            <person name="Takashima M."/>
        </authorList>
    </citation>
    <scope>NUCLEOTIDE SEQUENCE</scope>
    <source>
        <strain evidence="8">HIS019</strain>
    </source>
</reference>
<proteinExistence type="predicted"/>
<dbReference type="InterPro" id="IPR011701">
    <property type="entry name" value="MFS"/>
</dbReference>
<feature type="transmembrane region" description="Helical" evidence="6">
    <location>
        <begin position="184"/>
        <end position="208"/>
    </location>
</feature>
<evidence type="ECO:0000313" key="9">
    <source>
        <dbReference type="Proteomes" id="UP001233271"/>
    </source>
</evidence>
<sequence>MSATEFKESIDHLESEKPQQLESLAERGHAVTDEHGNVLVEFDAAAEKRLVRKIDLFVVPTVAMIYLWCFIDRANIGNAKIAGMQKDLNLHGYRYNILLTSFYVSYILFEIPSNILCKWIGPAIWLPAITFLFGLMSMATAFVHSFGSAVVVRFLLGVFEAGVLPGIAYYLSRWYRKSELIFRLALYLCTAPLAGAFGGLLAGAILSLPGIGSVHSWQQLFLVEGIITMGVALIAFFTMTDHPNTARWLSDDEKALAIARVKSENVGTTEVTDKLDKKKLLAGIVNPNTLATSWIFLFVNVTVQGIAFFTPTIVATIYPNESIVRKQLWTVPPYVVGVVINLIIPFASWKTDRRLVFFISSACLAITGYIMFLATTNPRVRYGAVFFAISGSFPFGALCNAHVAVNVLSDSARSTAIGWNVMVGNIGGLISTWSYLPHDSPDFHIGNGLNLAGNCTILITSILLLLYLGADNKKRDKVTDDEVDAKLAGKTQLEIQELDWKHPAWRWHL</sequence>
<feature type="transmembrane region" description="Helical" evidence="6">
    <location>
        <begin position="123"/>
        <end position="144"/>
    </location>
</feature>
<feature type="transmembrane region" description="Helical" evidence="6">
    <location>
        <begin position="380"/>
        <end position="405"/>
    </location>
</feature>
<evidence type="ECO:0000256" key="1">
    <source>
        <dbReference type="ARBA" id="ARBA00004141"/>
    </source>
</evidence>
<dbReference type="FunFam" id="1.20.1250.20:FF:000013">
    <property type="entry name" value="MFS general substrate transporter"/>
    <property type="match status" value="1"/>
</dbReference>
<feature type="transmembrane region" description="Helical" evidence="6">
    <location>
        <begin position="150"/>
        <end position="172"/>
    </location>
</feature>
<dbReference type="KEGG" id="ccac:CcaHIS019_0300550"/>
<dbReference type="PROSITE" id="PS50850">
    <property type="entry name" value="MFS"/>
    <property type="match status" value="1"/>
</dbReference>
<feature type="transmembrane region" description="Helical" evidence="6">
    <location>
        <begin position="331"/>
        <end position="348"/>
    </location>
</feature>
<keyword evidence="3 6" id="KW-0812">Transmembrane</keyword>
<feature type="transmembrane region" description="Helical" evidence="6">
    <location>
        <begin position="220"/>
        <end position="239"/>
    </location>
</feature>
<dbReference type="AlphaFoldDB" id="A0AA48IAC4"/>
<dbReference type="Gene3D" id="1.20.1250.20">
    <property type="entry name" value="MFS general substrate transporter like domains"/>
    <property type="match status" value="2"/>
</dbReference>
<evidence type="ECO:0000256" key="5">
    <source>
        <dbReference type="ARBA" id="ARBA00023136"/>
    </source>
</evidence>
<evidence type="ECO:0000256" key="3">
    <source>
        <dbReference type="ARBA" id="ARBA00022692"/>
    </source>
</evidence>
<feature type="transmembrane region" description="Helical" evidence="6">
    <location>
        <begin position="448"/>
        <end position="468"/>
    </location>
</feature>
<dbReference type="InterPro" id="IPR020846">
    <property type="entry name" value="MFS_dom"/>
</dbReference>
<dbReference type="SUPFAM" id="SSF103473">
    <property type="entry name" value="MFS general substrate transporter"/>
    <property type="match status" value="1"/>
</dbReference>
<accession>A0AA48IAC4</accession>
<evidence type="ECO:0000313" key="8">
    <source>
        <dbReference type="EMBL" id="BEI89985.1"/>
    </source>
</evidence>
<comment type="subcellular location">
    <subcellularLocation>
        <location evidence="1">Membrane</location>
        <topology evidence="1">Multi-pass membrane protein</topology>
    </subcellularLocation>
</comment>
<feature type="transmembrane region" description="Helical" evidence="6">
    <location>
        <begin position="294"/>
        <end position="319"/>
    </location>
</feature>
<dbReference type="PANTHER" id="PTHR43791:SF48">
    <property type="entry name" value="TRANSPORTER, PUTATIVE (AFU_ORTHOLOGUE AFUA_4G01000)-RELATED"/>
    <property type="match status" value="1"/>
</dbReference>
<dbReference type="Proteomes" id="UP001233271">
    <property type="component" value="Chromosome 3"/>
</dbReference>
<evidence type="ECO:0000256" key="4">
    <source>
        <dbReference type="ARBA" id="ARBA00022989"/>
    </source>
</evidence>
<dbReference type="RefSeq" id="XP_060455251.1">
    <property type="nucleotide sequence ID" value="XM_060598460.1"/>
</dbReference>